<dbReference type="EMBL" id="SMJU01000003">
    <property type="protein sequence ID" value="TDB67393.1"/>
    <property type="molecule type" value="Genomic_DNA"/>
</dbReference>
<evidence type="ECO:0000313" key="3">
    <source>
        <dbReference type="Proteomes" id="UP000295706"/>
    </source>
</evidence>
<dbReference type="CDD" id="cd00761">
    <property type="entry name" value="Glyco_tranf_GTA_type"/>
    <property type="match status" value="1"/>
</dbReference>
<dbReference type="PANTHER" id="PTHR22916:SF3">
    <property type="entry name" value="UDP-GLCNAC:BETAGAL BETA-1,3-N-ACETYLGLUCOSAMINYLTRANSFERASE-LIKE PROTEIN 1"/>
    <property type="match status" value="1"/>
</dbReference>
<dbReference type="InterPro" id="IPR029044">
    <property type="entry name" value="Nucleotide-diphossugar_trans"/>
</dbReference>
<name>A0A4R4KHV9_9BACT</name>
<reference evidence="2 3" key="1">
    <citation type="submission" date="2019-02" db="EMBL/GenBank/DDBJ databases">
        <title>Arundinibacter roseus gen. nov., sp. nov., a new member of the family Cytophagaceae.</title>
        <authorList>
            <person name="Szuroczki S."/>
            <person name="Khayer B."/>
            <person name="Sproer C."/>
            <person name="Toumi M."/>
            <person name="Szabo A."/>
            <person name="Felfoldi T."/>
            <person name="Schumann P."/>
            <person name="Toth E."/>
        </authorList>
    </citation>
    <scope>NUCLEOTIDE SEQUENCE [LARGE SCALE GENOMIC DNA]</scope>
    <source>
        <strain evidence="2 3">DMA-k-7a</strain>
    </source>
</reference>
<organism evidence="2 3">
    <name type="scientific">Arundinibacter roseus</name>
    <dbReference type="NCBI Taxonomy" id="2070510"/>
    <lineage>
        <taxon>Bacteria</taxon>
        <taxon>Pseudomonadati</taxon>
        <taxon>Bacteroidota</taxon>
        <taxon>Cytophagia</taxon>
        <taxon>Cytophagales</taxon>
        <taxon>Spirosomataceae</taxon>
        <taxon>Arundinibacter</taxon>
    </lineage>
</organism>
<evidence type="ECO:0000313" key="2">
    <source>
        <dbReference type="EMBL" id="TDB67393.1"/>
    </source>
</evidence>
<dbReference type="Gene3D" id="3.90.550.10">
    <property type="entry name" value="Spore Coat Polysaccharide Biosynthesis Protein SpsA, Chain A"/>
    <property type="match status" value="1"/>
</dbReference>
<dbReference type="SUPFAM" id="SSF53448">
    <property type="entry name" value="Nucleotide-diphospho-sugar transferases"/>
    <property type="match status" value="1"/>
</dbReference>
<dbReference type="AlphaFoldDB" id="A0A4R4KHV9"/>
<keyword evidence="3" id="KW-1185">Reference proteome</keyword>
<dbReference type="GO" id="GO:0016758">
    <property type="term" value="F:hexosyltransferase activity"/>
    <property type="evidence" value="ECO:0007669"/>
    <property type="project" value="UniProtKB-ARBA"/>
</dbReference>
<evidence type="ECO:0000259" key="1">
    <source>
        <dbReference type="Pfam" id="PF00535"/>
    </source>
</evidence>
<dbReference type="InterPro" id="IPR001173">
    <property type="entry name" value="Glyco_trans_2-like"/>
</dbReference>
<comment type="caution">
    <text evidence="2">The sequence shown here is derived from an EMBL/GenBank/DDBJ whole genome shotgun (WGS) entry which is preliminary data.</text>
</comment>
<feature type="domain" description="Glycosyltransferase 2-like" evidence="1">
    <location>
        <begin position="7"/>
        <end position="123"/>
    </location>
</feature>
<dbReference type="Proteomes" id="UP000295706">
    <property type="component" value="Unassembled WGS sequence"/>
</dbReference>
<protein>
    <submittedName>
        <fullName evidence="2">Glycosyltransferase family 2 protein</fullName>
    </submittedName>
</protein>
<dbReference type="RefSeq" id="WP_132115330.1">
    <property type="nucleotide sequence ID" value="NZ_SMJU01000003.1"/>
</dbReference>
<gene>
    <name evidence="2" type="ORF">EZE20_05440</name>
</gene>
<accession>A0A4R4KHV9</accession>
<dbReference type="OrthoDB" id="6307329at2"/>
<dbReference type="PANTHER" id="PTHR22916">
    <property type="entry name" value="GLYCOSYLTRANSFERASE"/>
    <property type="match status" value="1"/>
</dbReference>
<proteinExistence type="predicted"/>
<keyword evidence="2" id="KW-0808">Transferase</keyword>
<dbReference type="Pfam" id="PF00535">
    <property type="entry name" value="Glycos_transf_2"/>
    <property type="match status" value="1"/>
</dbReference>
<sequence length="316" mass="36415">MYQPLVSVIIPTYNRAYALPATIEAVLNQTYKNLEIIIVDDGSTDNTESVVTTYGNKIRYIQKDHSGQGDTRNVGLHLAKGEIIAPLDSDDIWNEDFLELSVKHMLENQLDMFFSNWAHHISSKIKVNALAQFLKSRHIPKSGCYVFEYSEFRKILIKDSLATSSSLIVRKSEIPFGWNPQINIGDDYFLQLEMIFKNPKSRVGFTDQVLWQKNVDTSNICDGRKGVAFRQLIIDDLLLINATFKDLMSDREKEIFFTKILQNKILVICFSILERKIGKEMKQIFIELFSKPKLLFFAVKTGILKILIRKIPQTQR</sequence>